<dbReference type="Pfam" id="PF08874">
    <property type="entry name" value="DUF1835"/>
    <property type="match status" value="1"/>
</dbReference>
<dbReference type="Proteomes" id="UP001527202">
    <property type="component" value="Unassembled WGS sequence"/>
</dbReference>
<organism evidence="2 3">
    <name type="scientific">Paenibacillus chitinolyticus</name>
    <dbReference type="NCBI Taxonomy" id="79263"/>
    <lineage>
        <taxon>Bacteria</taxon>
        <taxon>Bacillati</taxon>
        <taxon>Bacillota</taxon>
        <taxon>Bacilli</taxon>
        <taxon>Bacillales</taxon>
        <taxon>Paenibacillaceae</taxon>
        <taxon>Paenibacillus</taxon>
    </lineage>
</organism>
<evidence type="ECO:0000313" key="2">
    <source>
        <dbReference type="EMBL" id="MCY9599779.1"/>
    </source>
</evidence>
<evidence type="ECO:0000259" key="1">
    <source>
        <dbReference type="Pfam" id="PF08874"/>
    </source>
</evidence>
<name>A0ABT4FRU7_9BACL</name>
<comment type="caution">
    <text evidence="2">The sequence shown here is derived from an EMBL/GenBank/DDBJ whole genome shotgun (WGS) entry which is preliminary data.</text>
</comment>
<proteinExistence type="predicted"/>
<feature type="domain" description="DUF1835" evidence="1">
    <location>
        <begin position="68"/>
        <end position="187"/>
    </location>
</feature>
<accession>A0ABT4FRU7</accession>
<gene>
    <name evidence="2" type="ORF">M5X16_28940</name>
</gene>
<dbReference type="EMBL" id="JAMDMJ010000055">
    <property type="protein sequence ID" value="MCY9599779.1"/>
    <property type="molecule type" value="Genomic_DNA"/>
</dbReference>
<protein>
    <submittedName>
        <fullName evidence="2">DUF1835 domain-containing protein</fullName>
    </submittedName>
</protein>
<dbReference type="InterPro" id="IPR014973">
    <property type="entry name" value="DUF1835"/>
</dbReference>
<reference evidence="2 3" key="1">
    <citation type="submission" date="2022-05" db="EMBL/GenBank/DDBJ databases">
        <title>Genome Sequencing of Bee-Associated Microbes.</title>
        <authorList>
            <person name="Dunlap C."/>
        </authorList>
    </citation>
    <scope>NUCLEOTIDE SEQUENCE [LARGE SCALE GENOMIC DNA]</scope>
    <source>
        <strain evidence="2 3">NRRL B-23120</strain>
    </source>
</reference>
<dbReference type="RefSeq" id="WP_241688661.1">
    <property type="nucleotide sequence ID" value="NZ_CP026520.1"/>
</dbReference>
<sequence>MKRPDMLDEIHALHPNEAKGLLLQMLEQARRYDEHSEKEHGFQKQILEIWNGHVSRKRAENEGRASHVHIVMGLSDAGALKCALSSLGRRKESEILAFNDCFSEGPIRGLETEEGRKFRLEWMFERFKGYGYAQLTGIRHGSDLILEAIRGLPADKDITIWTGDHAHEQIGMRLALAVLRDAPNTVYIGHVSQLYERIAHRFDPVPHSYAFGFLSTEAIEEIVRLHEEGKRPLPAQTREAYIRDWEELSASDAKLHIWSDGFCRSNAA</sequence>
<evidence type="ECO:0000313" key="3">
    <source>
        <dbReference type="Proteomes" id="UP001527202"/>
    </source>
</evidence>
<dbReference type="GeneID" id="95376150"/>
<keyword evidence="3" id="KW-1185">Reference proteome</keyword>